<gene>
    <name evidence="1" type="ORF">CFP56_029247</name>
</gene>
<name>A0AAW0MCR6_QUESU</name>
<sequence length="118" mass="14157">MRFGYANVGKLKEAESWLMKCCKEIIFIFVDRNDIMVRSWPIEASKFHRMRLRHWNSKLSPASDSWIYNMRWFWSVYQPCMGIAGSVEETRQNFDKMVDRDDVSWTAVIDRYLEDGTM</sequence>
<dbReference type="Proteomes" id="UP000237347">
    <property type="component" value="Unassembled WGS sequence"/>
</dbReference>
<proteinExistence type="predicted"/>
<keyword evidence="2" id="KW-1185">Reference proteome</keyword>
<reference evidence="1 2" key="1">
    <citation type="journal article" date="2018" name="Sci. Data">
        <title>The draft genome sequence of cork oak.</title>
        <authorList>
            <person name="Ramos A.M."/>
            <person name="Usie A."/>
            <person name="Barbosa P."/>
            <person name="Barros P.M."/>
            <person name="Capote T."/>
            <person name="Chaves I."/>
            <person name="Simoes F."/>
            <person name="Abreu I."/>
            <person name="Carrasquinho I."/>
            <person name="Faro C."/>
            <person name="Guimaraes J.B."/>
            <person name="Mendonca D."/>
            <person name="Nobrega F."/>
            <person name="Rodrigues L."/>
            <person name="Saibo N.J.M."/>
            <person name="Varela M.C."/>
            <person name="Egas C."/>
            <person name="Matos J."/>
            <person name="Miguel C.M."/>
            <person name="Oliveira M.M."/>
            <person name="Ricardo C.P."/>
            <person name="Goncalves S."/>
        </authorList>
    </citation>
    <scope>NUCLEOTIDE SEQUENCE [LARGE SCALE GENOMIC DNA]</scope>
    <source>
        <strain evidence="2">cv. HL8</strain>
    </source>
</reference>
<accession>A0AAW0MCR6</accession>
<organism evidence="1 2">
    <name type="scientific">Quercus suber</name>
    <name type="common">Cork oak</name>
    <dbReference type="NCBI Taxonomy" id="58331"/>
    <lineage>
        <taxon>Eukaryota</taxon>
        <taxon>Viridiplantae</taxon>
        <taxon>Streptophyta</taxon>
        <taxon>Embryophyta</taxon>
        <taxon>Tracheophyta</taxon>
        <taxon>Spermatophyta</taxon>
        <taxon>Magnoliopsida</taxon>
        <taxon>eudicotyledons</taxon>
        <taxon>Gunneridae</taxon>
        <taxon>Pentapetalae</taxon>
        <taxon>rosids</taxon>
        <taxon>fabids</taxon>
        <taxon>Fagales</taxon>
        <taxon>Fagaceae</taxon>
        <taxon>Quercus</taxon>
    </lineage>
</organism>
<evidence type="ECO:0000313" key="2">
    <source>
        <dbReference type="Proteomes" id="UP000237347"/>
    </source>
</evidence>
<evidence type="ECO:0000313" key="1">
    <source>
        <dbReference type="EMBL" id="KAK7860954.1"/>
    </source>
</evidence>
<protein>
    <submittedName>
        <fullName evidence="1">Uncharacterized protein</fullName>
    </submittedName>
</protein>
<dbReference type="EMBL" id="PKMF04000004">
    <property type="protein sequence ID" value="KAK7860954.1"/>
    <property type="molecule type" value="Genomic_DNA"/>
</dbReference>
<comment type="caution">
    <text evidence="1">The sequence shown here is derived from an EMBL/GenBank/DDBJ whole genome shotgun (WGS) entry which is preliminary data.</text>
</comment>
<dbReference type="AlphaFoldDB" id="A0AAW0MCR6"/>